<gene>
    <name evidence="1" type="ORF">R6U77_00955</name>
</gene>
<protein>
    <submittedName>
        <fullName evidence="1">Uncharacterized protein</fullName>
    </submittedName>
</protein>
<dbReference type="RefSeq" id="WP_319837066.1">
    <property type="nucleotide sequence ID" value="NZ_CP137624.1"/>
</dbReference>
<dbReference type="EMBL" id="CP137624">
    <property type="protein sequence ID" value="WPK12288.1"/>
    <property type="molecule type" value="Genomic_DNA"/>
</dbReference>
<name>A0ABZ0RZR1_9BACI</name>
<reference evidence="1 2" key="1">
    <citation type="submission" date="2023-09" db="EMBL/GenBank/DDBJ databases">
        <authorList>
            <person name="Page C.A."/>
            <person name="Perez-Diaz I.M."/>
        </authorList>
    </citation>
    <scope>NUCLEOTIDE SEQUENCE [LARGE SCALE GENOMIC DNA]</scope>
    <source>
        <strain evidence="1 2">Ll15</strain>
    </source>
</reference>
<proteinExistence type="predicted"/>
<evidence type="ECO:0000313" key="1">
    <source>
        <dbReference type="EMBL" id="WPK12288.1"/>
    </source>
</evidence>
<organism evidence="1 2">
    <name type="scientific">Lysinibacillus louembei</name>
    <dbReference type="NCBI Taxonomy" id="1470088"/>
    <lineage>
        <taxon>Bacteria</taxon>
        <taxon>Bacillati</taxon>
        <taxon>Bacillota</taxon>
        <taxon>Bacilli</taxon>
        <taxon>Bacillales</taxon>
        <taxon>Bacillaceae</taxon>
        <taxon>Lysinibacillus</taxon>
    </lineage>
</organism>
<dbReference type="Proteomes" id="UP001322664">
    <property type="component" value="Chromosome"/>
</dbReference>
<sequence>MTIKNISMGDANFEVKTQIGEDCGFLFSLSSFYEDGKRDVAEVYIGVDEAKQIIEVLQDSIKFAESLNE</sequence>
<evidence type="ECO:0000313" key="2">
    <source>
        <dbReference type="Proteomes" id="UP001322664"/>
    </source>
</evidence>
<keyword evidence="2" id="KW-1185">Reference proteome</keyword>
<accession>A0ABZ0RZR1</accession>